<evidence type="ECO:0000256" key="2">
    <source>
        <dbReference type="SAM" id="SignalP"/>
    </source>
</evidence>
<feature type="compositionally biased region" description="Polar residues" evidence="1">
    <location>
        <begin position="207"/>
        <end position="218"/>
    </location>
</feature>
<name>A0A5F8A6P3_MACMU</name>
<reference evidence="3" key="4">
    <citation type="submission" date="2025-09" db="UniProtKB">
        <authorList>
            <consortium name="Ensembl"/>
        </authorList>
    </citation>
    <scope>IDENTIFICATION</scope>
    <source>
        <strain evidence="3">17573</strain>
    </source>
</reference>
<dbReference type="InParanoid" id="A0A5F8A6P3"/>
<dbReference type="VEuPathDB" id="HostDB:ENSMMUG00000057155"/>
<reference evidence="4" key="1">
    <citation type="journal article" date="2007" name="Science">
        <title>Evolutionary and biomedical insights from the rhesus macaque genome.</title>
        <authorList>
            <person name="Gibbs R.A."/>
            <person name="Rogers J."/>
            <person name="Katze M.G."/>
            <person name="Bumgarner R."/>
            <person name="Weinstock G.M."/>
            <person name="Mardis E.R."/>
            <person name="Remington K.A."/>
            <person name="Strausberg R.L."/>
            <person name="Venter J.C."/>
            <person name="Wilson R.K."/>
            <person name="Batzer M.A."/>
            <person name="Bustamante C.D."/>
            <person name="Eichler E.E."/>
            <person name="Hahn M.W."/>
            <person name="Hardison R.C."/>
            <person name="Makova K.D."/>
            <person name="Miller W."/>
            <person name="Milosavljevic A."/>
            <person name="Palermo R.E."/>
            <person name="Siepel A."/>
            <person name="Sikela J.M."/>
            <person name="Attaway T."/>
            <person name="Bell S."/>
            <person name="Bernard K.E."/>
            <person name="Buhay C.J."/>
            <person name="Chandrabose M.N."/>
            <person name="Dao M."/>
            <person name="Davis C."/>
            <person name="Delehaunty K.D."/>
            <person name="Ding Y."/>
            <person name="Dinh H.H."/>
            <person name="Dugan-Rocha S."/>
            <person name="Fulton L.A."/>
            <person name="Gabisi R.A."/>
            <person name="Garner T.T."/>
            <person name="Godfrey J."/>
            <person name="Hawes A.C."/>
            <person name="Hernandez J."/>
            <person name="Hines S."/>
            <person name="Holder M."/>
            <person name="Hume J."/>
            <person name="Jhangiani S.N."/>
            <person name="Joshi V."/>
            <person name="Khan Z.M."/>
            <person name="Kirkness E.F."/>
            <person name="Cree A."/>
            <person name="Fowler R.G."/>
            <person name="Lee S."/>
            <person name="Lewis L.R."/>
            <person name="Li Z."/>
            <person name="Liu Y.-S."/>
            <person name="Moore S.M."/>
            <person name="Muzny D."/>
            <person name="Nazareth L.V."/>
            <person name="Ngo D.N."/>
            <person name="Okwuonu G.O."/>
            <person name="Pai G."/>
            <person name="Parker D."/>
            <person name="Paul H.A."/>
            <person name="Pfannkoch C."/>
            <person name="Pohl C.S."/>
            <person name="Rogers Y.-H.C."/>
            <person name="Ruiz S.J."/>
            <person name="Sabo A."/>
            <person name="Santibanez J."/>
            <person name="Schneider B.W."/>
            <person name="Smith S.M."/>
            <person name="Sodergren E."/>
            <person name="Svatek A.F."/>
            <person name="Utterback T.R."/>
            <person name="Vattathil S."/>
            <person name="Warren W."/>
            <person name="White C.S."/>
            <person name="Chinwalla A.T."/>
            <person name="Feng Y."/>
            <person name="Halpern A.L."/>
            <person name="Hillier L.W."/>
            <person name="Huang X."/>
            <person name="Minx P."/>
            <person name="Nelson J.O."/>
            <person name="Pepin K.H."/>
            <person name="Qin X."/>
            <person name="Sutton G.G."/>
            <person name="Venter E."/>
            <person name="Walenz B.P."/>
            <person name="Wallis J.W."/>
            <person name="Worley K.C."/>
            <person name="Yang S.-P."/>
            <person name="Jones S.M."/>
            <person name="Marra M.A."/>
            <person name="Rocchi M."/>
            <person name="Schein J.E."/>
            <person name="Baertsch R."/>
            <person name="Clarke L."/>
            <person name="Csuros M."/>
            <person name="Glasscock J."/>
            <person name="Harris R.A."/>
            <person name="Havlak P."/>
            <person name="Jackson A.R."/>
            <person name="Jiang H."/>
            <person name="Liu Y."/>
            <person name="Messina D.N."/>
            <person name="Shen Y."/>
            <person name="Song H.X.-Z."/>
            <person name="Wylie T."/>
            <person name="Zhang L."/>
            <person name="Birney E."/>
            <person name="Han K."/>
            <person name="Konkel M.K."/>
            <person name="Lee J."/>
            <person name="Smit A.F.A."/>
            <person name="Ullmer B."/>
            <person name="Wang H."/>
            <person name="Xing J."/>
            <person name="Burhans R."/>
            <person name="Cheng Z."/>
            <person name="Karro J.E."/>
            <person name="Ma J."/>
            <person name="Raney B."/>
            <person name="She X."/>
            <person name="Cox M.J."/>
            <person name="Demuth J.P."/>
            <person name="Dumas L.J."/>
            <person name="Han S.-G."/>
            <person name="Hopkins J."/>
            <person name="Karimpour-Fard A."/>
            <person name="Kim Y.H."/>
            <person name="Pollack J.R."/>
            <person name="Vinar T."/>
            <person name="Addo-Quaye C."/>
            <person name="Degenhardt J."/>
            <person name="Denby A."/>
            <person name="Hubisz M.J."/>
            <person name="Indap A."/>
            <person name="Kosiol C."/>
            <person name="Lahn B.T."/>
            <person name="Lawson H.A."/>
            <person name="Marklein A."/>
            <person name="Nielsen R."/>
            <person name="Vallender E.J."/>
            <person name="Clark A.G."/>
            <person name="Ferguson B."/>
            <person name="Hernandez R.D."/>
            <person name="Hirani K."/>
            <person name="Kehrer-Sawatzki H."/>
            <person name="Kolb J."/>
            <person name="Patil S."/>
            <person name="Pu L.-L."/>
            <person name="Ren Y."/>
            <person name="Smith D.G."/>
            <person name="Wheeler D.A."/>
            <person name="Schenck I."/>
            <person name="Ball E.V."/>
            <person name="Chen R."/>
            <person name="Cooper D.N."/>
            <person name="Giardine B."/>
            <person name="Hsu F."/>
            <person name="Kent W.J."/>
            <person name="Lesk A."/>
            <person name="Nelson D.L."/>
            <person name="O'brien W.E."/>
            <person name="Pruefer K."/>
            <person name="Stenson P.D."/>
            <person name="Wallace J.C."/>
            <person name="Ke H."/>
            <person name="Liu X.-M."/>
            <person name="Wang P."/>
            <person name="Xiang A.P."/>
            <person name="Yang F."/>
            <person name="Barber G.P."/>
            <person name="Haussler D."/>
            <person name="Karolchik D."/>
            <person name="Kern A.D."/>
            <person name="Kuhn R.M."/>
            <person name="Smith K.E."/>
            <person name="Zwieg A.S."/>
        </authorList>
    </citation>
    <scope>NUCLEOTIDE SEQUENCE [LARGE SCALE GENOMIC DNA]</scope>
    <source>
        <strain evidence="4">17573</strain>
    </source>
</reference>
<dbReference type="Proteomes" id="UP000006718">
    <property type="component" value="Chromosome 19"/>
</dbReference>
<organism evidence="3 4">
    <name type="scientific">Macaca mulatta</name>
    <name type="common">Rhesus macaque</name>
    <dbReference type="NCBI Taxonomy" id="9544"/>
    <lineage>
        <taxon>Eukaryota</taxon>
        <taxon>Metazoa</taxon>
        <taxon>Chordata</taxon>
        <taxon>Craniata</taxon>
        <taxon>Vertebrata</taxon>
        <taxon>Euteleostomi</taxon>
        <taxon>Mammalia</taxon>
        <taxon>Eutheria</taxon>
        <taxon>Euarchontoglires</taxon>
        <taxon>Primates</taxon>
        <taxon>Haplorrhini</taxon>
        <taxon>Catarrhini</taxon>
        <taxon>Cercopithecidae</taxon>
        <taxon>Cercopithecinae</taxon>
        <taxon>Macaca</taxon>
    </lineage>
</organism>
<evidence type="ECO:0000313" key="4">
    <source>
        <dbReference type="Proteomes" id="UP000006718"/>
    </source>
</evidence>
<dbReference type="PANTHER" id="PTHR46254:SF6">
    <property type="entry name" value="HIGH MOBILITY GROUP AT-HOOK 2"/>
    <property type="match status" value="1"/>
</dbReference>
<keyword evidence="4" id="KW-1185">Reference proteome</keyword>
<reference evidence="3" key="2">
    <citation type="submission" date="2019-01" db="EMBL/GenBank/DDBJ databases">
        <authorList>
            <person name="Graves T."/>
            <person name="Eichler E.E."/>
            <person name="Wilson R.K."/>
        </authorList>
    </citation>
    <scope>NUCLEOTIDE SEQUENCE [LARGE SCALE GENOMIC DNA]</scope>
    <source>
        <strain evidence="3">17573</strain>
    </source>
</reference>
<feature type="compositionally biased region" description="Basic residues" evidence="1">
    <location>
        <begin position="192"/>
        <end position="203"/>
    </location>
</feature>
<feature type="signal peptide" evidence="2">
    <location>
        <begin position="1"/>
        <end position="19"/>
    </location>
</feature>
<proteinExistence type="predicted"/>
<keyword evidence="2" id="KW-0732">Signal</keyword>
<evidence type="ECO:0000313" key="3">
    <source>
        <dbReference type="Ensembl" id="ENSMMUP00000073043.1"/>
    </source>
</evidence>
<reference evidence="3" key="3">
    <citation type="submission" date="2025-08" db="UniProtKB">
        <authorList>
            <consortium name="Ensembl"/>
        </authorList>
    </citation>
    <scope>IDENTIFICATION</scope>
    <source>
        <strain evidence="3">17573</strain>
    </source>
</reference>
<dbReference type="Ensembl" id="ENSMMUT00000099639.1">
    <property type="protein sequence ID" value="ENSMMUP00000073043.1"/>
    <property type="gene ID" value="ENSMMUG00000057155.1"/>
</dbReference>
<protein>
    <submittedName>
        <fullName evidence="3">Uncharacterized protein</fullName>
    </submittedName>
</protein>
<accession>A0A5F8A6P3</accession>
<feature type="compositionally biased region" description="Basic and acidic residues" evidence="1">
    <location>
        <begin position="166"/>
        <end position="184"/>
    </location>
</feature>
<feature type="chain" id="PRO_5023838596" evidence="2">
    <location>
        <begin position="20"/>
        <end position="218"/>
    </location>
</feature>
<dbReference type="GeneTree" id="ENSGT00940000161627"/>
<feature type="region of interest" description="Disordered" evidence="1">
    <location>
        <begin position="111"/>
        <end position="218"/>
    </location>
</feature>
<dbReference type="AlphaFoldDB" id="A0A5F8A6P3"/>
<dbReference type="PANTHER" id="PTHR46254">
    <property type="entry name" value="PROTEIN GVQW1-RELATED"/>
    <property type="match status" value="1"/>
</dbReference>
<evidence type="ECO:0000256" key="1">
    <source>
        <dbReference type="SAM" id="MobiDB-lite"/>
    </source>
</evidence>
<dbReference type="Bgee" id="ENSMMUG00000057155">
    <property type="expression patterns" value="Expressed in lung and 4 other cell types or tissues"/>
</dbReference>
<sequence>FFFFFFFFSGIESLSVAHAGVQWCNDGSLRPQTPGLKQSSCLSLPSSWDYRQAQPYPANLLFLCRDGVSLGGPGWSQTPGFKQSSHLALPKCWITGVGCYAWPVFTSLESQKGTASPASPGTPAWDRASTVGRPQARRAAAPTGGSHTDHVHLSSAPPAPPPQPAELRRPREQPFRQWRVERRLAVGQPSSRAHHLPPPRARRQLYPTCTSTTHTPQS</sequence>